<protein>
    <recommendedName>
        <fullName evidence="2">peptide-methionine (S)-S-oxide reductase</fullName>
        <ecNumber evidence="2">1.8.4.11</ecNumber>
    </recommendedName>
    <alternativeName>
        <fullName evidence="5">Peptide-methionine (S)-S-oxide reductase</fullName>
    </alternativeName>
    <alternativeName>
        <fullName evidence="4">Protein-methionine-S-oxide reductase</fullName>
    </alternativeName>
</protein>
<comment type="similarity">
    <text evidence="1">Belongs to the MsrA Met sulfoxide reductase family.</text>
</comment>
<sequence>MSPSFPPTPAKHAVSGNPVSPPFPEGMQMALFGMGCFWGAERMFWKLPGVFSTQVGFSGGSTPNPTYKEVCTGLTGHTEVVRVVYDPQKINYEALLKAFWENHDPTQGMRQYKDVGSQYRSAIYTFGAEQKETALRSKAAFEQVCGPCGRPGTPDSRSPGFPRWRRWGGRSRW</sequence>
<dbReference type="AlphaFoldDB" id="A0A8D0GTV9"/>
<dbReference type="Proteomes" id="UP000694392">
    <property type="component" value="Unplaced"/>
</dbReference>
<feature type="compositionally biased region" description="Basic residues" evidence="8">
    <location>
        <begin position="163"/>
        <end position="173"/>
    </location>
</feature>
<dbReference type="InterPro" id="IPR002569">
    <property type="entry name" value="Met_Sox_Rdtase_MsrA_dom"/>
</dbReference>
<dbReference type="Pfam" id="PF01625">
    <property type="entry name" value="PMSR"/>
    <property type="match status" value="1"/>
</dbReference>
<evidence type="ECO:0000256" key="7">
    <source>
        <dbReference type="ARBA" id="ARBA00048782"/>
    </source>
</evidence>
<dbReference type="GO" id="GO:0005737">
    <property type="term" value="C:cytoplasm"/>
    <property type="evidence" value="ECO:0007669"/>
    <property type="project" value="TreeGrafter"/>
</dbReference>
<feature type="domain" description="Peptide methionine sulphoxide reductase MsrA" evidence="9">
    <location>
        <begin position="30"/>
        <end position="143"/>
    </location>
</feature>
<evidence type="ECO:0000259" key="9">
    <source>
        <dbReference type="Pfam" id="PF01625"/>
    </source>
</evidence>
<dbReference type="GO" id="GO:0008113">
    <property type="term" value="F:peptide-methionine (S)-S-oxide reductase activity"/>
    <property type="evidence" value="ECO:0007669"/>
    <property type="project" value="UniProtKB-EC"/>
</dbReference>
<accession>A0A8D0GTV9</accession>
<comment type="catalytic activity">
    <reaction evidence="6">
        <text>L-methionyl-[protein] + [thioredoxin]-disulfide + H2O = L-methionyl-(S)-S-oxide-[protein] + [thioredoxin]-dithiol</text>
        <dbReference type="Rhea" id="RHEA:14217"/>
        <dbReference type="Rhea" id="RHEA-COMP:10698"/>
        <dbReference type="Rhea" id="RHEA-COMP:10700"/>
        <dbReference type="Rhea" id="RHEA-COMP:12313"/>
        <dbReference type="Rhea" id="RHEA-COMP:12315"/>
        <dbReference type="ChEBI" id="CHEBI:15377"/>
        <dbReference type="ChEBI" id="CHEBI:16044"/>
        <dbReference type="ChEBI" id="CHEBI:29950"/>
        <dbReference type="ChEBI" id="CHEBI:44120"/>
        <dbReference type="ChEBI" id="CHEBI:50058"/>
        <dbReference type="EC" id="1.8.4.11"/>
    </reaction>
</comment>
<keyword evidence="11" id="KW-1185">Reference proteome</keyword>
<organism evidence="10 11">
    <name type="scientific">Sphenodon punctatus</name>
    <name type="common">Tuatara</name>
    <name type="synonym">Hatteria punctata</name>
    <dbReference type="NCBI Taxonomy" id="8508"/>
    <lineage>
        <taxon>Eukaryota</taxon>
        <taxon>Metazoa</taxon>
        <taxon>Chordata</taxon>
        <taxon>Craniata</taxon>
        <taxon>Vertebrata</taxon>
        <taxon>Euteleostomi</taxon>
        <taxon>Lepidosauria</taxon>
        <taxon>Sphenodontia</taxon>
        <taxon>Sphenodontidae</taxon>
        <taxon>Sphenodon</taxon>
    </lineage>
</organism>
<evidence type="ECO:0000256" key="5">
    <source>
        <dbReference type="ARBA" id="ARBA00030643"/>
    </source>
</evidence>
<evidence type="ECO:0000313" key="11">
    <source>
        <dbReference type="Proteomes" id="UP000694392"/>
    </source>
</evidence>
<dbReference type="HAMAP" id="MF_01401">
    <property type="entry name" value="MsrA"/>
    <property type="match status" value="1"/>
</dbReference>
<dbReference type="GO" id="GO:0034599">
    <property type="term" value="P:cellular response to oxidative stress"/>
    <property type="evidence" value="ECO:0007669"/>
    <property type="project" value="TreeGrafter"/>
</dbReference>
<reference evidence="10" key="2">
    <citation type="submission" date="2025-09" db="UniProtKB">
        <authorList>
            <consortium name="Ensembl"/>
        </authorList>
    </citation>
    <scope>IDENTIFICATION</scope>
</reference>
<comment type="catalytic activity">
    <reaction evidence="7">
        <text>[thioredoxin]-disulfide + L-methionine + H2O = L-methionine (S)-S-oxide + [thioredoxin]-dithiol</text>
        <dbReference type="Rhea" id="RHEA:19993"/>
        <dbReference type="Rhea" id="RHEA-COMP:10698"/>
        <dbReference type="Rhea" id="RHEA-COMP:10700"/>
        <dbReference type="ChEBI" id="CHEBI:15377"/>
        <dbReference type="ChEBI" id="CHEBI:29950"/>
        <dbReference type="ChEBI" id="CHEBI:50058"/>
        <dbReference type="ChEBI" id="CHEBI:57844"/>
        <dbReference type="ChEBI" id="CHEBI:58772"/>
        <dbReference type="EC" id="1.8.4.11"/>
    </reaction>
</comment>
<evidence type="ECO:0000256" key="2">
    <source>
        <dbReference type="ARBA" id="ARBA00012502"/>
    </source>
</evidence>
<evidence type="ECO:0000313" key="10">
    <source>
        <dbReference type="Ensembl" id="ENSSPUP00000010700.1"/>
    </source>
</evidence>
<proteinExistence type="inferred from homology"/>
<evidence type="ECO:0000256" key="6">
    <source>
        <dbReference type="ARBA" id="ARBA00047806"/>
    </source>
</evidence>
<dbReference type="Ensembl" id="ENSSPUT00000011416.1">
    <property type="protein sequence ID" value="ENSSPUP00000010700.1"/>
    <property type="gene ID" value="ENSSPUG00000008174.1"/>
</dbReference>
<keyword evidence="3" id="KW-0560">Oxidoreductase</keyword>
<name>A0A8D0GTV9_SPHPU</name>
<feature type="region of interest" description="Disordered" evidence="8">
    <location>
        <begin position="148"/>
        <end position="173"/>
    </location>
</feature>
<evidence type="ECO:0000256" key="1">
    <source>
        <dbReference type="ARBA" id="ARBA00005591"/>
    </source>
</evidence>
<dbReference type="InterPro" id="IPR050162">
    <property type="entry name" value="MsrA_MetSO_reductase"/>
</dbReference>
<dbReference type="InterPro" id="IPR036509">
    <property type="entry name" value="Met_Sox_Rdtase_MsrA_sf"/>
</dbReference>
<dbReference type="NCBIfam" id="TIGR00401">
    <property type="entry name" value="msrA"/>
    <property type="match status" value="1"/>
</dbReference>
<reference evidence="10" key="1">
    <citation type="submission" date="2025-08" db="UniProtKB">
        <authorList>
            <consortium name="Ensembl"/>
        </authorList>
    </citation>
    <scope>IDENTIFICATION</scope>
</reference>
<dbReference type="PANTHER" id="PTHR42799">
    <property type="entry name" value="MITOCHONDRIAL PEPTIDE METHIONINE SULFOXIDE REDUCTASE"/>
    <property type="match status" value="1"/>
</dbReference>
<dbReference type="GeneTree" id="ENSGT00390000003823"/>
<dbReference type="SUPFAM" id="SSF55068">
    <property type="entry name" value="Peptide methionine sulfoxide reductase"/>
    <property type="match status" value="1"/>
</dbReference>
<dbReference type="EC" id="1.8.4.11" evidence="2"/>
<dbReference type="PANTHER" id="PTHR42799:SF2">
    <property type="entry name" value="MITOCHONDRIAL PEPTIDE METHIONINE SULFOXIDE REDUCTASE"/>
    <property type="match status" value="1"/>
</dbReference>
<evidence type="ECO:0000256" key="8">
    <source>
        <dbReference type="SAM" id="MobiDB-lite"/>
    </source>
</evidence>
<evidence type="ECO:0000256" key="3">
    <source>
        <dbReference type="ARBA" id="ARBA00023002"/>
    </source>
</evidence>
<evidence type="ECO:0000256" key="4">
    <source>
        <dbReference type="ARBA" id="ARBA00030273"/>
    </source>
</evidence>
<dbReference type="Gene3D" id="3.30.1060.10">
    <property type="entry name" value="Peptide methionine sulphoxide reductase MsrA"/>
    <property type="match status" value="1"/>
</dbReference>